<dbReference type="InterPro" id="IPR029063">
    <property type="entry name" value="SAM-dependent_MTases_sf"/>
</dbReference>
<name>A0A3D8SUR9_9EURO</name>
<evidence type="ECO:0000256" key="3">
    <source>
        <dbReference type="ARBA" id="ARBA00022679"/>
    </source>
</evidence>
<feature type="domain" description="PKS/mFAS DH" evidence="12">
    <location>
        <begin position="965"/>
        <end position="1277"/>
    </location>
</feature>
<dbReference type="Pfam" id="PF14765">
    <property type="entry name" value="PS-DH"/>
    <property type="match status" value="1"/>
</dbReference>
<dbReference type="PROSITE" id="PS50075">
    <property type="entry name" value="CARRIER"/>
    <property type="match status" value="1"/>
</dbReference>
<reference evidence="13 14" key="1">
    <citation type="journal article" date="2018" name="IMA Fungus">
        <title>IMA Genome-F 9: Draft genome sequence of Annulohypoxylon stygium, Aspergillus mulundensis, Berkeleyomyces basicola (syn. Thielaviopsis basicola), Ceratocystis smalleyi, two Cercospora beticola strains, Coleophoma cylindrospora, Fusarium fracticaudum, Phialophora cf. hyalina, and Morchella septimelata.</title>
        <authorList>
            <person name="Wingfield B.D."/>
            <person name="Bills G.F."/>
            <person name="Dong Y."/>
            <person name="Huang W."/>
            <person name="Nel W.J."/>
            <person name="Swalarsk-Parry B.S."/>
            <person name="Vaghefi N."/>
            <person name="Wilken P.M."/>
            <person name="An Z."/>
            <person name="de Beer Z.W."/>
            <person name="De Vos L."/>
            <person name="Chen L."/>
            <person name="Duong T.A."/>
            <person name="Gao Y."/>
            <person name="Hammerbacher A."/>
            <person name="Kikkert J.R."/>
            <person name="Li Y."/>
            <person name="Li H."/>
            <person name="Li K."/>
            <person name="Li Q."/>
            <person name="Liu X."/>
            <person name="Ma X."/>
            <person name="Naidoo K."/>
            <person name="Pethybridge S.J."/>
            <person name="Sun J."/>
            <person name="Steenkamp E.T."/>
            <person name="van der Nest M.A."/>
            <person name="van Wyk S."/>
            <person name="Wingfield M.J."/>
            <person name="Xiong C."/>
            <person name="Yue Q."/>
            <person name="Zhang X."/>
        </authorList>
    </citation>
    <scope>NUCLEOTIDE SEQUENCE [LARGE SCALE GENOMIC DNA]</scope>
    <source>
        <strain evidence="13 14">DSM 5745</strain>
    </source>
</reference>
<keyword evidence="14" id="KW-1185">Reference proteome</keyword>
<dbReference type="SUPFAM" id="SSF56601">
    <property type="entry name" value="beta-lactamase/transpeptidase-like"/>
    <property type="match status" value="1"/>
</dbReference>
<dbReference type="InterPro" id="IPR014031">
    <property type="entry name" value="Ketoacyl_synth_C"/>
</dbReference>
<dbReference type="InterPro" id="IPR013217">
    <property type="entry name" value="Methyltransf_12"/>
</dbReference>
<dbReference type="SUPFAM" id="SSF50129">
    <property type="entry name" value="GroES-like"/>
    <property type="match status" value="1"/>
</dbReference>
<dbReference type="Gene3D" id="3.40.47.10">
    <property type="match status" value="1"/>
</dbReference>
<dbReference type="InterPro" id="IPR020806">
    <property type="entry name" value="PKS_PP-bd"/>
</dbReference>
<dbReference type="InterPro" id="IPR032821">
    <property type="entry name" value="PKS_assoc"/>
</dbReference>
<keyword evidence="4" id="KW-0521">NADP</keyword>
<evidence type="ECO:0000259" key="11">
    <source>
        <dbReference type="PROSITE" id="PS52004"/>
    </source>
</evidence>
<evidence type="ECO:0000256" key="1">
    <source>
        <dbReference type="ARBA" id="ARBA00022450"/>
    </source>
</evidence>
<dbReference type="InterPro" id="IPR012338">
    <property type="entry name" value="Beta-lactam/transpept-like"/>
</dbReference>
<dbReference type="GO" id="GO:0016491">
    <property type="term" value="F:oxidoreductase activity"/>
    <property type="evidence" value="ECO:0007669"/>
    <property type="project" value="UniProtKB-KW"/>
</dbReference>
<dbReference type="SMART" id="SM01294">
    <property type="entry name" value="PKS_PP_betabranch"/>
    <property type="match status" value="1"/>
</dbReference>
<dbReference type="SMART" id="SM00827">
    <property type="entry name" value="PKS_AT"/>
    <property type="match status" value="1"/>
</dbReference>
<dbReference type="STRING" id="1810919.A0A3D8SUR9"/>
<dbReference type="SMART" id="SM00825">
    <property type="entry name" value="PKS_KS"/>
    <property type="match status" value="1"/>
</dbReference>
<dbReference type="GO" id="GO:0008168">
    <property type="term" value="F:methyltransferase activity"/>
    <property type="evidence" value="ECO:0007669"/>
    <property type="project" value="UniProtKB-KW"/>
</dbReference>
<dbReference type="SUPFAM" id="SSF52151">
    <property type="entry name" value="FabD/lysophospholipase-like"/>
    <property type="match status" value="1"/>
</dbReference>
<dbReference type="InterPro" id="IPR049551">
    <property type="entry name" value="PKS_DH_C"/>
</dbReference>
<dbReference type="InterPro" id="IPR042104">
    <property type="entry name" value="PKS_dehydratase_sf"/>
</dbReference>
<dbReference type="GeneID" id="38112154"/>
<dbReference type="Pfam" id="PF13602">
    <property type="entry name" value="ADH_zinc_N_2"/>
    <property type="match status" value="1"/>
</dbReference>
<dbReference type="InterPro" id="IPR049900">
    <property type="entry name" value="PKS_mFAS_DH"/>
</dbReference>
<evidence type="ECO:0000256" key="7">
    <source>
        <dbReference type="ARBA" id="ARBA00023315"/>
    </source>
</evidence>
<dbReference type="InterPro" id="IPR018201">
    <property type="entry name" value="Ketoacyl_synth_AS"/>
</dbReference>
<dbReference type="Gene3D" id="3.40.50.720">
    <property type="entry name" value="NAD(P)-binding Rossmann-like Domain"/>
    <property type="match status" value="2"/>
</dbReference>
<dbReference type="Pfam" id="PF08659">
    <property type="entry name" value="KR"/>
    <property type="match status" value="1"/>
</dbReference>
<dbReference type="Pfam" id="PF00109">
    <property type="entry name" value="ketoacyl-synt"/>
    <property type="match status" value="1"/>
</dbReference>
<dbReference type="InterPro" id="IPR036736">
    <property type="entry name" value="ACP-like_sf"/>
</dbReference>
<dbReference type="GO" id="GO:0032259">
    <property type="term" value="P:methylation"/>
    <property type="evidence" value="ECO:0007669"/>
    <property type="project" value="UniProtKB-KW"/>
</dbReference>
<dbReference type="PROSITE" id="PS52019">
    <property type="entry name" value="PKS_MFAS_DH"/>
    <property type="match status" value="1"/>
</dbReference>
<dbReference type="InterPro" id="IPR016035">
    <property type="entry name" value="Acyl_Trfase/lysoPLipase"/>
</dbReference>
<dbReference type="GO" id="GO:0004312">
    <property type="term" value="F:fatty acid synthase activity"/>
    <property type="evidence" value="ECO:0007669"/>
    <property type="project" value="TreeGrafter"/>
</dbReference>
<dbReference type="SMART" id="SM00826">
    <property type="entry name" value="PKS_DH"/>
    <property type="match status" value="1"/>
</dbReference>
<dbReference type="Pfam" id="PF08242">
    <property type="entry name" value="Methyltransf_12"/>
    <property type="match status" value="1"/>
</dbReference>
<dbReference type="OrthoDB" id="329835at2759"/>
<feature type="active site" description="Proton acceptor; for dehydratase activity" evidence="8">
    <location>
        <position position="997"/>
    </location>
</feature>
<dbReference type="InterPro" id="IPR036291">
    <property type="entry name" value="NAD(P)-bd_dom_sf"/>
</dbReference>
<evidence type="ECO:0000256" key="8">
    <source>
        <dbReference type="PROSITE-ProRule" id="PRU01363"/>
    </source>
</evidence>
<dbReference type="RefSeq" id="XP_026606963.1">
    <property type="nucleotide sequence ID" value="XM_026743800.1"/>
</dbReference>
<dbReference type="Gene3D" id="3.40.50.150">
    <property type="entry name" value="Vaccinia Virus protein VP39"/>
    <property type="match status" value="1"/>
</dbReference>
<dbReference type="InterPro" id="IPR057326">
    <property type="entry name" value="KR_dom"/>
</dbReference>
<dbReference type="Gene3D" id="3.40.710.10">
    <property type="entry name" value="DD-peptidase/beta-lactamase superfamily"/>
    <property type="match status" value="1"/>
</dbReference>
<dbReference type="Gene3D" id="3.40.366.10">
    <property type="entry name" value="Malonyl-Coenzyme A Acyl Carrier Protein, domain 2"/>
    <property type="match status" value="1"/>
</dbReference>
<dbReference type="InterPro" id="IPR016039">
    <property type="entry name" value="Thiolase-like"/>
</dbReference>
<evidence type="ECO:0000256" key="2">
    <source>
        <dbReference type="ARBA" id="ARBA00022553"/>
    </source>
</evidence>
<dbReference type="InterPro" id="IPR050091">
    <property type="entry name" value="PKS_NRPS_Biosynth_Enz"/>
</dbReference>
<evidence type="ECO:0000256" key="5">
    <source>
        <dbReference type="ARBA" id="ARBA00023002"/>
    </source>
</evidence>
<keyword evidence="1" id="KW-0596">Phosphopantetheine</keyword>
<evidence type="ECO:0000259" key="12">
    <source>
        <dbReference type="PROSITE" id="PS52019"/>
    </source>
</evidence>
<dbReference type="GO" id="GO:0004315">
    <property type="term" value="F:3-oxoacyl-[acyl-carrier-protein] synthase activity"/>
    <property type="evidence" value="ECO:0007669"/>
    <property type="project" value="InterPro"/>
</dbReference>
<dbReference type="InterPro" id="IPR020843">
    <property type="entry name" value="ER"/>
</dbReference>
<dbReference type="SMART" id="SM00823">
    <property type="entry name" value="PKS_PP"/>
    <property type="match status" value="1"/>
</dbReference>
<dbReference type="Pfam" id="PF00550">
    <property type="entry name" value="PP-binding"/>
    <property type="match status" value="1"/>
</dbReference>
<gene>
    <name evidence="13" type="ORF">DSM5745_01784</name>
</gene>
<dbReference type="Gene3D" id="3.10.129.110">
    <property type="entry name" value="Polyketide synthase dehydratase"/>
    <property type="match status" value="1"/>
</dbReference>
<dbReference type="Pfam" id="PF00144">
    <property type="entry name" value="Beta-lactamase"/>
    <property type="match status" value="1"/>
</dbReference>
<dbReference type="Gene3D" id="3.90.180.10">
    <property type="entry name" value="Medium-chain alcohol dehydrogenases, catalytic domain"/>
    <property type="match status" value="1"/>
</dbReference>
<feature type="active site" description="Proton donor; for dehydratase activity" evidence="8">
    <location>
        <position position="1189"/>
    </location>
</feature>
<protein>
    <submittedName>
        <fullName evidence="13">Uncharacterized protein</fullName>
    </submittedName>
</protein>
<dbReference type="InterPro" id="IPR009081">
    <property type="entry name" value="PP-bd_ACP"/>
</dbReference>
<dbReference type="Pfam" id="PF21089">
    <property type="entry name" value="PKS_DH_N"/>
    <property type="match status" value="1"/>
</dbReference>
<feature type="region of interest" description="C-terminal hotdog fold" evidence="8">
    <location>
        <begin position="1120"/>
        <end position="1277"/>
    </location>
</feature>
<dbReference type="PANTHER" id="PTHR43775">
    <property type="entry name" value="FATTY ACID SYNTHASE"/>
    <property type="match status" value="1"/>
</dbReference>
<dbReference type="InterPro" id="IPR049552">
    <property type="entry name" value="PKS_DH_N"/>
</dbReference>
<dbReference type="InterPro" id="IPR011032">
    <property type="entry name" value="GroES-like_sf"/>
</dbReference>
<dbReference type="SMART" id="SM00829">
    <property type="entry name" value="PKS_ER"/>
    <property type="match status" value="1"/>
</dbReference>
<dbReference type="InterPro" id="IPR013154">
    <property type="entry name" value="ADH-like_N"/>
</dbReference>
<dbReference type="SUPFAM" id="SSF51735">
    <property type="entry name" value="NAD(P)-binding Rossmann-fold domains"/>
    <property type="match status" value="2"/>
</dbReference>
<evidence type="ECO:0000313" key="13">
    <source>
        <dbReference type="EMBL" id="RDW90009.1"/>
    </source>
</evidence>
<dbReference type="SUPFAM" id="SSF53901">
    <property type="entry name" value="Thiolase-like"/>
    <property type="match status" value="1"/>
</dbReference>
<organism evidence="13 14">
    <name type="scientific">Aspergillus mulundensis</name>
    <dbReference type="NCBI Taxonomy" id="1810919"/>
    <lineage>
        <taxon>Eukaryota</taxon>
        <taxon>Fungi</taxon>
        <taxon>Dikarya</taxon>
        <taxon>Ascomycota</taxon>
        <taxon>Pezizomycotina</taxon>
        <taxon>Eurotiomycetes</taxon>
        <taxon>Eurotiomycetidae</taxon>
        <taxon>Eurotiales</taxon>
        <taxon>Aspergillaceae</taxon>
        <taxon>Aspergillus</taxon>
        <taxon>Aspergillus subgen. Nidulantes</taxon>
    </lineage>
</organism>
<accession>A0A3D8SUR9</accession>
<evidence type="ECO:0000256" key="6">
    <source>
        <dbReference type="ARBA" id="ARBA00023268"/>
    </source>
</evidence>
<dbReference type="GO" id="GO:0044550">
    <property type="term" value="P:secondary metabolite biosynthetic process"/>
    <property type="evidence" value="ECO:0007669"/>
    <property type="project" value="TreeGrafter"/>
</dbReference>
<dbReference type="GO" id="GO:0006633">
    <property type="term" value="P:fatty acid biosynthetic process"/>
    <property type="evidence" value="ECO:0007669"/>
    <property type="project" value="InterPro"/>
</dbReference>
<dbReference type="SUPFAM" id="SSF47336">
    <property type="entry name" value="ACP-like"/>
    <property type="match status" value="1"/>
</dbReference>
<keyword evidence="6" id="KW-0511">Multifunctional enzyme</keyword>
<feature type="compositionally biased region" description="Polar residues" evidence="9">
    <location>
        <begin position="2627"/>
        <end position="2662"/>
    </location>
</feature>
<feature type="domain" description="Ketosynthase family 3 (KS3)" evidence="11">
    <location>
        <begin position="6"/>
        <end position="445"/>
    </location>
</feature>
<feature type="domain" description="Carrier" evidence="10">
    <location>
        <begin position="2531"/>
        <end position="2609"/>
    </location>
</feature>
<evidence type="ECO:0000259" key="10">
    <source>
        <dbReference type="PROSITE" id="PS50075"/>
    </source>
</evidence>
<dbReference type="Proteomes" id="UP000256690">
    <property type="component" value="Unassembled WGS sequence"/>
</dbReference>
<dbReference type="SUPFAM" id="SSF53335">
    <property type="entry name" value="S-adenosyl-L-methionine-dependent methyltransferases"/>
    <property type="match status" value="1"/>
</dbReference>
<proteinExistence type="predicted"/>
<dbReference type="GO" id="GO:0031177">
    <property type="term" value="F:phosphopantetheine binding"/>
    <property type="evidence" value="ECO:0007669"/>
    <property type="project" value="InterPro"/>
</dbReference>
<dbReference type="PROSITE" id="PS00606">
    <property type="entry name" value="KS3_1"/>
    <property type="match status" value="1"/>
</dbReference>
<sequence length="3074" mass="335788">MSDLHDEGIAIVGMGKSPPPLVLALPINPESGANNYDLYQRVAFPEIQKLTRGPFPESRFNPTAFYNPQKGRPGNIRYTEGYCVSNDLEDFDAGFFNVNPTDALYLDPQQRQLLECCFECMESGGITLENVSGTETGVYVGSFASDYETLAFKEPERIEGMAVLGMGRTTISNRVSYMYNLHGPSVTMDTACSSTLYALHFAVQALRNGQIPAAFVGGVNLILTLEYHFAIGQIGALSPTAQCHAFDASADGYSRGEAINVLYLKRVSDAIRDGDPIRGVIRGSSLTANGKNNGITLPSALAQELAIRNAYEHSGPLDYNAVGYLECHGTGTPAGDPIETTAIANVFGTHREWHEPLYIGSTKPQVGHGEACSAITSIMKVALAIENGVIPGTIGVKKLNPALDLRGGALAVLTQNTPWPEGKAKRASINSSGYGGANGHVVIDGVDEYFQSIGMPNPFSERSTVDPYDTIIQKRFLLPVTGHDEYSMQEGLSNLVKVVESQAYDFHELLHTMIARRTRFHHRGVIPVEMTSSRSLTLKEPITGRTNNSVPVIAFAFTGQGAQWAEMGRQLLDCYPSVQQTFKRLNLALSQLKERPEWTLEEILLEPAETSRISKVSFSQPICTAIQIALVDLLREWGVKPQATVGHSSGELAAAYAAQLITAEEAIIAAYLRGVHATLTQAPGSMMAVAMGAHEAEKFLADNEISTADVVVACVNSPQSVTLSGKIEPIDKLHRVLKEQAILCKKLPTGGKAYHSPSMKEVGSGYSEAILEATSRPNDGGAVRPIAPALEGTERPVMVSSVTLAHLQPGDIDGTYWQTNLENPVLFDPAMKELLSLKFGPEDRHVDCVIEIGPHSALQGPIKQIIASPEVQDIWNASLGTAAKVTYEQTLERGHDAEEDMLRLATSLFIKGYPVNMLHVNGHLAYRPSKVLIDLPKYPWNHQTKHPLVVNRATKDYKFATHPRHDLIGSRLPGGNRMEPIWRNYLRLDDVPWIKDHVIGSAIIVPGAAYLAMAVEAAAQFAEDTTLGGPPFDFEDAKFHLQTVTIKAALVLPASGTADIMINLRPTEASAASNRLEFKICSVADDRWIEHAEGIVSFELTHGSRTQKTPFNGETEEPMFEQTFNKDAWYERLKYRGFDFGPRFRVIDEIQVLPHASRARAQTHILKTMDPRSTDTSESRYAIHPLTIDAVLQGRVASVYTSRADREEATQIPVFIEEMTISPASWAKDQTGFIDSVAWTEGARSGGSHSALTTESGFEIISAKNVKWRQFENQGSQEKMNQDATGREPYYRMHWKPDIDFLDTAGAHRLYHSDFKSPSGAAYLDEVHYIRTRLETVTVLYVCGVLDMVRREDLSTDPDLKWTHGYYNWLCHVKTEAAAGRMVLCEPNATTLNPQEREQRIRELLAELPDDFPQLEFNALVYNNMVDIFNGTKASIDLAVKAEILARVYADGSIHDAARKNLASVVDIMAHKNPTMRVLEVGAGTGSCTSVALEVLNAYDRDMPGNYHHAKRYRDYTFTDISPAFFEKAEELFSAYPPMIYQTFDVSVDPASQGFELGAYDLILASNVMHAPGNTDQLLRNCRRLLKPGGKLVMLEITKTESLSPVQFAFGTLPSFWECLDDVAAERPLGPFRSLPSWEQQLEASGFKGLDMVLTDFPMPLELESVMVASTIADPPKQKLERLVIVHSPSQDDLAQAVEQEFLLQGKLTAEDISHYALESVPAADEPVGQNSNATYLVLEEVQTPVLVDMQPEQFAGLKRLVASASSILWVTGGDLLEGRYPAMALAHGLNTVLMNENSTRNLRFAALDVDYRNTSDAPALAKAVVDVTGTVAAAPTRAECETDFMFKDGVLHVCRVAPDMDLNQEFTLDTGSEGRLDQEFPTSGNVQLAMGTPGLLDTVYFRERPTCDMALDPDEVEVHVQAVGLNMKDYVIAMGNFESVKSSNESTGFVARVGSNVTHLQPGDKVICLERGHYDTFLRSPALKCLKLPDDADLVAMATVGIAHGTALYALKYLAQLEAGETVLIQAATGGLGLAAIQYAKYVGAEIYATVGTQQKKDYLIKQCDIPADHIFWSRSLQYKDALLQKTGGRGVDVVLSTISGPGFHESLKCLAPCGRFIDVGRGNVLDKGSMGLYTFDRSISFFSFDLNLILDEKPRIAQRLMSDALGLLEEGHITPIRLDKTFHITEMESALRYFGQGQHIGKVVLTYGPTSNKITLKGALQPRGVDAQASYLLVGCHGGLGHSMADSLVERGARNLVFLGRSSETKREIASFCKRTRAKGVNVVTIQGDASKMEDVERAVAQAISMGPLRGVVHAAMVLQDAFFDPMTLAQFNTAVRPKVHGALNLHRATIQANADLDFFFMTSSAVTYVGHISQSNYAAANTVLDNLVRQRIRRGLPAVTVSLGPIKGVGTLNNKPEYAENLLRSGLIEAEESEFIRHFERFTTHPQPPSKQFDPLTQGHILTGVEYAKHDLSMVQVTRIEQDRRSALLVTTLESRKAAAGGAGHGDAAADGSGDDQLVANLPEDQDKAIIVLAEAIGRRLAKLLFIPPEDVDISRPFSHFGLDSMSGSELIHWLSQRFGLGMSFLQLLAPSCTPKSLAGTVFDTLVKNKTAQATDSAGHEKTNGANGTSHQQVNGHSTTNGATHDGSNGVTQNGSTNGHVEERDVVNGSNGSTTHRSDSLVGKFTQAVQKAIADPKPVMHSYVCTVVGRQGEELYSLAEGAMSPGSSDKADLDSVYCMASLSKLMTTVGVMICVERGQISLDEDVAAILPDLCALPVLDGVDSDGQCRTKPRTKPITLRLLMSHQSGCGYDESPGLPRWARQNGITARTFDSDFEAMKTYPLLFEPGEGWMYGSGMDWAGELIARINNTTLEDFLRTNVWGRLGMTSTTFHPEHHPDILRRIVPTYERTDDQGLAPREPLSRIPALHDCAGHGIWSTPRDWTRFITMILADGAPLLNPSSIEEIFRPQTTGVPELQALLSGPLRASLLSTAAMEANNIEIALGGPVYMDSIPGKRSAGTLQWAGRPNLFWWIDRAKGVAATTFTQVISPADGRFAALTGALEVAVYAELV</sequence>
<dbReference type="EMBL" id="PVWQ01000002">
    <property type="protein sequence ID" value="RDW90009.1"/>
    <property type="molecule type" value="Genomic_DNA"/>
</dbReference>
<keyword evidence="2" id="KW-0597">Phosphoprotein</keyword>
<dbReference type="InterPro" id="IPR020807">
    <property type="entry name" value="PKS_DH"/>
</dbReference>
<dbReference type="InterPro" id="IPR013968">
    <property type="entry name" value="PKS_KR"/>
</dbReference>
<keyword evidence="7" id="KW-0012">Acyltransferase</keyword>
<dbReference type="InterPro" id="IPR016036">
    <property type="entry name" value="Malonyl_transacylase_ACP-bd"/>
</dbReference>
<dbReference type="InterPro" id="IPR020841">
    <property type="entry name" value="PKS_Beta-ketoAc_synthase_dom"/>
</dbReference>
<dbReference type="CDD" id="cd05195">
    <property type="entry name" value="enoyl_red"/>
    <property type="match status" value="1"/>
</dbReference>
<dbReference type="SUPFAM" id="SSF55048">
    <property type="entry name" value="Probable ACP-binding domain of malonyl-CoA ACP transacylase"/>
    <property type="match status" value="1"/>
</dbReference>
<dbReference type="InterPro" id="IPR001227">
    <property type="entry name" value="Ac_transferase_dom_sf"/>
</dbReference>
<dbReference type="Pfam" id="PF16197">
    <property type="entry name" value="KAsynt_C_assoc"/>
    <property type="match status" value="1"/>
</dbReference>
<evidence type="ECO:0000313" key="14">
    <source>
        <dbReference type="Proteomes" id="UP000256690"/>
    </source>
</evidence>
<dbReference type="Gene3D" id="1.10.1200.10">
    <property type="entry name" value="ACP-like"/>
    <property type="match status" value="1"/>
</dbReference>
<dbReference type="InterPro" id="IPR014043">
    <property type="entry name" value="Acyl_transferase_dom"/>
</dbReference>
<feature type="region of interest" description="Disordered" evidence="9">
    <location>
        <begin position="2617"/>
        <end position="2682"/>
    </location>
</feature>
<dbReference type="CDD" id="cd00833">
    <property type="entry name" value="PKS"/>
    <property type="match status" value="1"/>
</dbReference>
<dbReference type="Pfam" id="PF02801">
    <property type="entry name" value="Ketoacyl-synt_C"/>
    <property type="match status" value="1"/>
</dbReference>
<dbReference type="PROSITE" id="PS52004">
    <property type="entry name" value="KS3_2"/>
    <property type="match status" value="1"/>
</dbReference>
<comment type="caution">
    <text evidence="13">The sequence shown here is derived from an EMBL/GenBank/DDBJ whole genome shotgun (WGS) entry which is preliminary data.</text>
</comment>
<dbReference type="InterPro" id="IPR001466">
    <property type="entry name" value="Beta-lactam-related"/>
</dbReference>
<dbReference type="Pfam" id="PF00698">
    <property type="entry name" value="Acyl_transf_1"/>
    <property type="match status" value="1"/>
</dbReference>
<evidence type="ECO:0000256" key="9">
    <source>
        <dbReference type="SAM" id="MobiDB-lite"/>
    </source>
</evidence>
<dbReference type="InterPro" id="IPR014030">
    <property type="entry name" value="Ketoacyl_synth_N"/>
</dbReference>
<dbReference type="CDD" id="cd02440">
    <property type="entry name" value="AdoMet_MTases"/>
    <property type="match status" value="1"/>
</dbReference>
<keyword evidence="5" id="KW-0560">Oxidoreductase</keyword>
<evidence type="ECO:0000256" key="4">
    <source>
        <dbReference type="ARBA" id="ARBA00022857"/>
    </source>
</evidence>
<dbReference type="PANTHER" id="PTHR43775:SF50">
    <property type="entry name" value="HIGHLY REDUCING POLYKETIDE SYNTHASE SRDA"/>
    <property type="match status" value="1"/>
</dbReference>
<feature type="region of interest" description="N-terminal hotdog fold" evidence="8">
    <location>
        <begin position="965"/>
        <end position="1103"/>
    </location>
</feature>
<dbReference type="SMART" id="SM00822">
    <property type="entry name" value="PKS_KR"/>
    <property type="match status" value="1"/>
</dbReference>
<keyword evidence="3" id="KW-0808">Transferase</keyword>
<dbReference type="Pfam" id="PF08240">
    <property type="entry name" value="ADH_N"/>
    <property type="match status" value="1"/>
</dbReference>